<sequence length="320" mass="36057">MVDTILGSNNMDITQLQTFVRVSQYGSFTKAGEQSFISGTAVMKQINRLESELNLQLFTRTATGTKLTIEGQKFLPYVNQILSLLDTAIEETRRAGLSGQNIITVGTSILHPADPFMDIWKKITAQMSDFQIRIVQLQEDLQSKNREYAMLGKNCDLIVGTFDNSTLKQSFNAITLGQYDFGIAVRSDNPLARLSKIDFTDLRNQKLLSVPMGISEKNDQLRKLINSEYPDIEVVETTGRYDMNTFNQAVEENIPLITVTPWKRIHPNLVSVPLETDIHVPYGILTTKFPGSNVDRFLLELSKIISSKTSFVHSQDISHF</sequence>
<evidence type="ECO:0000256" key="2">
    <source>
        <dbReference type="ARBA" id="ARBA00023015"/>
    </source>
</evidence>
<evidence type="ECO:0000256" key="5">
    <source>
        <dbReference type="SAM" id="Coils"/>
    </source>
</evidence>
<dbReference type="Gene3D" id="1.10.10.10">
    <property type="entry name" value="Winged helix-like DNA-binding domain superfamily/Winged helix DNA-binding domain"/>
    <property type="match status" value="1"/>
</dbReference>
<gene>
    <name evidence="7" type="ORF">IV57_GL001036</name>
</gene>
<evidence type="ECO:0000256" key="1">
    <source>
        <dbReference type="ARBA" id="ARBA00009437"/>
    </source>
</evidence>
<dbReference type="Pfam" id="PF00126">
    <property type="entry name" value="HTH_1"/>
    <property type="match status" value="1"/>
</dbReference>
<dbReference type="PATRIC" id="fig|993692.3.peg.1051"/>
<dbReference type="InterPro" id="IPR036390">
    <property type="entry name" value="WH_DNA-bd_sf"/>
</dbReference>
<dbReference type="PROSITE" id="PS50931">
    <property type="entry name" value="HTH_LYSR"/>
    <property type="match status" value="1"/>
</dbReference>
<dbReference type="GO" id="GO:0003700">
    <property type="term" value="F:DNA-binding transcription factor activity"/>
    <property type="evidence" value="ECO:0007669"/>
    <property type="project" value="InterPro"/>
</dbReference>
<keyword evidence="3" id="KW-0238">DNA-binding</keyword>
<proteinExistence type="inferred from homology"/>
<reference evidence="7 8" key="1">
    <citation type="journal article" date="2015" name="Genome Announc.">
        <title>Expanding the biotechnology potential of lactobacilli through comparative genomics of 213 strains and associated genera.</title>
        <authorList>
            <person name="Sun Z."/>
            <person name="Harris H.M."/>
            <person name="McCann A."/>
            <person name="Guo C."/>
            <person name="Argimon S."/>
            <person name="Zhang W."/>
            <person name="Yang X."/>
            <person name="Jeffery I.B."/>
            <person name="Cooney J.C."/>
            <person name="Kagawa T.F."/>
            <person name="Liu W."/>
            <person name="Song Y."/>
            <person name="Salvetti E."/>
            <person name="Wrobel A."/>
            <person name="Rasinkangas P."/>
            <person name="Parkhill J."/>
            <person name="Rea M.C."/>
            <person name="O'Sullivan O."/>
            <person name="Ritari J."/>
            <person name="Douillard F.P."/>
            <person name="Paul Ross R."/>
            <person name="Yang R."/>
            <person name="Briner A.E."/>
            <person name="Felis G.E."/>
            <person name="de Vos W.M."/>
            <person name="Barrangou R."/>
            <person name="Klaenhammer T.R."/>
            <person name="Caufield P.W."/>
            <person name="Cui Y."/>
            <person name="Zhang H."/>
            <person name="O'Toole P.W."/>
        </authorList>
    </citation>
    <scope>NUCLEOTIDE SEQUENCE [LARGE SCALE GENOMIC DNA]</scope>
    <source>
        <strain evidence="7 8">DSM 24716</strain>
    </source>
</reference>
<dbReference type="GO" id="GO:0005829">
    <property type="term" value="C:cytosol"/>
    <property type="evidence" value="ECO:0007669"/>
    <property type="project" value="TreeGrafter"/>
</dbReference>
<name>A0A0R2LGD9_9LACO</name>
<dbReference type="FunFam" id="1.10.10.10:FF:000001">
    <property type="entry name" value="LysR family transcriptional regulator"/>
    <property type="match status" value="1"/>
</dbReference>
<dbReference type="AlphaFoldDB" id="A0A0R2LGD9"/>
<dbReference type="InterPro" id="IPR036388">
    <property type="entry name" value="WH-like_DNA-bd_sf"/>
</dbReference>
<dbReference type="InterPro" id="IPR000847">
    <property type="entry name" value="LysR_HTH_N"/>
</dbReference>
<evidence type="ECO:0000259" key="6">
    <source>
        <dbReference type="PROSITE" id="PS50931"/>
    </source>
</evidence>
<dbReference type="SUPFAM" id="SSF53850">
    <property type="entry name" value="Periplasmic binding protein-like II"/>
    <property type="match status" value="1"/>
</dbReference>
<organism evidence="7 8">
    <name type="scientific">Companilactobacillus kimchiensis</name>
    <dbReference type="NCBI Taxonomy" id="993692"/>
    <lineage>
        <taxon>Bacteria</taxon>
        <taxon>Bacillati</taxon>
        <taxon>Bacillota</taxon>
        <taxon>Bacilli</taxon>
        <taxon>Lactobacillales</taxon>
        <taxon>Lactobacillaceae</taxon>
        <taxon>Companilactobacillus</taxon>
    </lineage>
</organism>
<dbReference type="PANTHER" id="PTHR30419">
    <property type="entry name" value="HTH-TYPE TRANSCRIPTIONAL REGULATOR YBHD"/>
    <property type="match status" value="1"/>
</dbReference>
<comment type="caution">
    <text evidence="7">The sequence shown here is derived from an EMBL/GenBank/DDBJ whole genome shotgun (WGS) entry which is preliminary data.</text>
</comment>
<keyword evidence="2" id="KW-0805">Transcription regulation</keyword>
<dbReference type="Proteomes" id="UP000051006">
    <property type="component" value="Unassembled WGS sequence"/>
</dbReference>
<comment type="similarity">
    <text evidence="1">Belongs to the LysR transcriptional regulatory family.</text>
</comment>
<keyword evidence="4" id="KW-0804">Transcription</keyword>
<accession>A0A0R2LGD9</accession>
<evidence type="ECO:0000256" key="4">
    <source>
        <dbReference type="ARBA" id="ARBA00023163"/>
    </source>
</evidence>
<dbReference type="GO" id="GO:0003677">
    <property type="term" value="F:DNA binding"/>
    <property type="evidence" value="ECO:0007669"/>
    <property type="project" value="UniProtKB-KW"/>
</dbReference>
<feature type="coiled-coil region" evidence="5">
    <location>
        <begin position="127"/>
        <end position="154"/>
    </location>
</feature>
<feature type="domain" description="HTH lysR-type" evidence="6">
    <location>
        <begin position="11"/>
        <end position="68"/>
    </location>
</feature>
<dbReference type="PANTHER" id="PTHR30419:SF8">
    <property type="entry name" value="NITROGEN ASSIMILATION TRANSCRIPTIONAL ACTIVATOR-RELATED"/>
    <property type="match status" value="1"/>
</dbReference>
<dbReference type="InterPro" id="IPR050950">
    <property type="entry name" value="HTH-type_LysR_regulators"/>
</dbReference>
<protein>
    <submittedName>
        <fullName evidence="7">Transcription regulator</fullName>
    </submittedName>
</protein>
<evidence type="ECO:0000313" key="7">
    <source>
        <dbReference type="EMBL" id="KRO00598.1"/>
    </source>
</evidence>
<dbReference type="EMBL" id="JQCF01000002">
    <property type="protein sequence ID" value="KRO00598.1"/>
    <property type="molecule type" value="Genomic_DNA"/>
</dbReference>
<evidence type="ECO:0000256" key="3">
    <source>
        <dbReference type="ARBA" id="ARBA00023125"/>
    </source>
</evidence>
<evidence type="ECO:0000313" key="8">
    <source>
        <dbReference type="Proteomes" id="UP000051006"/>
    </source>
</evidence>
<keyword evidence="8" id="KW-1185">Reference proteome</keyword>
<keyword evidence="5" id="KW-0175">Coiled coil</keyword>
<dbReference type="SUPFAM" id="SSF46785">
    <property type="entry name" value="Winged helix' DNA-binding domain"/>
    <property type="match status" value="1"/>
</dbReference>
<dbReference type="STRING" id="993692.IV57_GL001036"/>